<dbReference type="SUPFAM" id="SSF49265">
    <property type="entry name" value="Fibronectin type III"/>
    <property type="match status" value="1"/>
</dbReference>
<comment type="caution">
    <text evidence="2">The sequence shown here is derived from an EMBL/GenBank/DDBJ whole genome shotgun (WGS) entry which is preliminary data.</text>
</comment>
<protein>
    <recommendedName>
        <fullName evidence="3">Fibronectin type-III domain-containing protein</fullName>
    </recommendedName>
</protein>
<dbReference type="InterPro" id="IPR013783">
    <property type="entry name" value="Ig-like_fold"/>
</dbReference>
<evidence type="ECO:0000256" key="1">
    <source>
        <dbReference type="SAM" id="MobiDB-lite"/>
    </source>
</evidence>
<feature type="compositionally biased region" description="Polar residues" evidence="1">
    <location>
        <begin position="23"/>
        <end position="41"/>
    </location>
</feature>
<gene>
    <name evidence="2" type="ORF">S12H4_46266</name>
</gene>
<evidence type="ECO:0000313" key="2">
    <source>
        <dbReference type="EMBL" id="GAJ15159.1"/>
    </source>
</evidence>
<dbReference type="AlphaFoldDB" id="X1UCD1"/>
<reference evidence="2" key="1">
    <citation type="journal article" date="2014" name="Front. Microbiol.">
        <title>High frequency of phylogenetically diverse reductive dehalogenase-homologous genes in deep subseafloor sedimentary metagenomes.</title>
        <authorList>
            <person name="Kawai M."/>
            <person name="Futagami T."/>
            <person name="Toyoda A."/>
            <person name="Takaki Y."/>
            <person name="Nishi S."/>
            <person name="Hori S."/>
            <person name="Arai W."/>
            <person name="Tsubouchi T."/>
            <person name="Morono Y."/>
            <person name="Uchiyama I."/>
            <person name="Ito T."/>
            <person name="Fujiyama A."/>
            <person name="Inagaki F."/>
            <person name="Takami H."/>
        </authorList>
    </citation>
    <scope>NUCLEOTIDE SEQUENCE</scope>
    <source>
        <strain evidence="2">Expedition CK06-06</strain>
    </source>
</reference>
<proteinExistence type="predicted"/>
<feature type="non-terminal residue" evidence="2">
    <location>
        <position position="1"/>
    </location>
</feature>
<sequence length="202" mass="21322">EMTGVEATTATGNGNVTDLGGESLTQHGHCWSTSHNPTTSDNKTELGAKSETGAFTSSLTDLPPNTLYYCRAYATNSAGTSYGNDEISFTTLVATPEVTTDEETAISQTMATPNGTLDDDGGEACECGFQWGPDTNYGVTTPTETKTKGEAFSQVIGGLFPGTEYHFRALATNSAGTGYGADRRFTSTPLFSRGYSLSRQEL</sequence>
<accession>X1UCD1</accession>
<name>X1UCD1_9ZZZZ</name>
<feature type="compositionally biased region" description="Polar residues" evidence="1">
    <location>
        <begin position="1"/>
        <end position="16"/>
    </location>
</feature>
<organism evidence="2">
    <name type="scientific">marine sediment metagenome</name>
    <dbReference type="NCBI Taxonomy" id="412755"/>
    <lineage>
        <taxon>unclassified sequences</taxon>
        <taxon>metagenomes</taxon>
        <taxon>ecological metagenomes</taxon>
    </lineage>
</organism>
<feature type="region of interest" description="Disordered" evidence="1">
    <location>
        <begin position="1"/>
        <end position="46"/>
    </location>
</feature>
<evidence type="ECO:0008006" key="3">
    <source>
        <dbReference type="Google" id="ProtNLM"/>
    </source>
</evidence>
<dbReference type="Gene3D" id="2.60.40.10">
    <property type="entry name" value="Immunoglobulins"/>
    <property type="match status" value="2"/>
</dbReference>
<dbReference type="EMBL" id="BARW01028686">
    <property type="protein sequence ID" value="GAJ15159.1"/>
    <property type="molecule type" value="Genomic_DNA"/>
</dbReference>
<dbReference type="InterPro" id="IPR036116">
    <property type="entry name" value="FN3_sf"/>
</dbReference>